<keyword evidence="7" id="KW-0418">Kinase</keyword>
<keyword evidence="8" id="KW-0862">Zinc</keyword>
<dbReference type="GO" id="GO:0008270">
    <property type="term" value="F:zinc ion binding"/>
    <property type="evidence" value="ECO:0007669"/>
    <property type="project" value="UniProtKB-KW"/>
</dbReference>
<keyword evidence="3" id="KW-0808">Transferase</keyword>
<evidence type="ECO:0000256" key="13">
    <source>
        <dbReference type="PROSITE-ProRule" id="PRU10141"/>
    </source>
</evidence>
<evidence type="ECO:0000256" key="4">
    <source>
        <dbReference type="ARBA" id="ARBA00022723"/>
    </source>
</evidence>
<comment type="catalytic activity">
    <reaction evidence="11">
        <text>L-seryl-[protein] + ATP = O-phospho-L-seryl-[protein] + ADP + H(+)</text>
        <dbReference type="Rhea" id="RHEA:17989"/>
        <dbReference type="Rhea" id="RHEA-COMP:9863"/>
        <dbReference type="Rhea" id="RHEA-COMP:11604"/>
        <dbReference type="ChEBI" id="CHEBI:15378"/>
        <dbReference type="ChEBI" id="CHEBI:29999"/>
        <dbReference type="ChEBI" id="CHEBI:30616"/>
        <dbReference type="ChEBI" id="CHEBI:83421"/>
        <dbReference type="ChEBI" id="CHEBI:456216"/>
        <dbReference type="EC" id="2.7.11.1"/>
    </reaction>
</comment>
<evidence type="ECO:0000256" key="11">
    <source>
        <dbReference type="ARBA" id="ARBA00048679"/>
    </source>
</evidence>
<dbReference type="GO" id="GO:0004672">
    <property type="term" value="F:protein kinase activity"/>
    <property type="evidence" value="ECO:0000318"/>
    <property type="project" value="GO_Central"/>
</dbReference>
<dbReference type="PROSITE" id="PS50089">
    <property type="entry name" value="ZF_RING_2"/>
    <property type="match status" value="1"/>
</dbReference>
<dbReference type="FunFam" id="1.10.510.10:FF:001023">
    <property type="entry name" value="Os07g0541700 protein"/>
    <property type="match status" value="1"/>
</dbReference>
<evidence type="ECO:0000259" key="14">
    <source>
        <dbReference type="PROSITE" id="PS50011"/>
    </source>
</evidence>
<dbReference type="Gene3D" id="3.30.40.10">
    <property type="entry name" value="Zinc/RING finger domain, C3HC4 (zinc finger)"/>
    <property type="match status" value="1"/>
</dbReference>
<keyword evidence="9 13" id="KW-0067">ATP-binding</keyword>
<evidence type="ECO:0000256" key="10">
    <source>
        <dbReference type="ARBA" id="ARBA00047899"/>
    </source>
</evidence>
<feature type="domain" description="RING-type" evidence="15">
    <location>
        <begin position="484"/>
        <end position="527"/>
    </location>
</feature>
<keyword evidence="4" id="KW-0479">Metal-binding</keyword>
<keyword evidence="5 13" id="KW-0547">Nucleotide-binding</keyword>
<dbReference type="InterPro" id="IPR000719">
    <property type="entry name" value="Prot_kinase_dom"/>
</dbReference>
<comment type="catalytic activity">
    <reaction evidence="10">
        <text>L-threonyl-[protein] + ATP = O-phospho-L-threonyl-[protein] + ADP + H(+)</text>
        <dbReference type="Rhea" id="RHEA:46608"/>
        <dbReference type="Rhea" id="RHEA-COMP:11060"/>
        <dbReference type="Rhea" id="RHEA-COMP:11605"/>
        <dbReference type="ChEBI" id="CHEBI:15378"/>
        <dbReference type="ChEBI" id="CHEBI:30013"/>
        <dbReference type="ChEBI" id="CHEBI:30616"/>
        <dbReference type="ChEBI" id="CHEBI:61977"/>
        <dbReference type="ChEBI" id="CHEBI:456216"/>
        <dbReference type="EC" id="2.7.11.1"/>
    </reaction>
</comment>
<dbReference type="Pfam" id="PF00069">
    <property type="entry name" value="Pkinase"/>
    <property type="match status" value="1"/>
</dbReference>
<dbReference type="GO" id="GO:0005524">
    <property type="term" value="F:ATP binding"/>
    <property type="evidence" value="ECO:0007669"/>
    <property type="project" value="UniProtKB-UniRule"/>
</dbReference>
<dbReference type="PROSITE" id="PS50011">
    <property type="entry name" value="PROTEIN_KINASE_DOM"/>
    <property type="match status" value="1"/>
</dbReference>
<dbReference type="EMBL" id="NBSK02000005">
    <property type="protein sequence ID" value="KAJ0204036.1"/>
    <property type="molecule type" value="Genomic_DNA"/>
</dbReference>
<dbReference type="InterPro" id="IPR013083">
    <property type="entry name" value="Znf_RING/FYVE/PHD"/>
</dbReference>
<dbReference type="Pfam" id="PF05495">
    <property type="entry name" value="zf-CHY"/>
    <property type="match status" value="1"/>
</dbReference>
<dbReference type="InterPro" id="IPR017921">
    <property type="entry name" value="Znf_CTCHY"/>
</dbReference>
<dbReference type="GO" id="GO:0005886">
    <property type="term" value="C:plasma membrane"/>
    <property type="evidence" value="ECO:0000318"/>
    <property type="project" value="GO_Central"/>
</dbReference>
<dbReference type="InterPro" id="IPR017441">
    <property type="entry name" value="Protein_kinase_ATP_BS"/>
</dbReference>
<comment type="caution">
    <text evidence="18">The sequence shown here is derived from an EMBL/GenBank/DDBJ whole genome shotgun (WGS) entry which is preliminary data.</text>
</comment>
<evidence type="ECO:0000259" key="15">
    <source>
        <dbReference type="PROSITE" id="PS50089"/>
    </source>
</evidence>
<keyword evidence="19" id="KW-1185">Reference proteome</keyword>
<sequence>MDAFLEEFEHLKIRLEDIKSATYNFDMSNIIGKGGFGMVYKGVLSHFKEQNIVAFKRLDRNFGQGDPEFWREILMLSHHTHKNLITLLGFCEEDGEKILVYEYASRGSLDHHLSCSTLNWRQRLKICVEAATGLCYLHDPKGTQQRVIHRDIKSSNILIDENWNAKISDMGLSKIGPANQQHSFLATNVVGTFGYVDPTYAEKSILTKESDVYSFGVVLFEVLCGRLCFVNNNGHFESLVGMWKKSYKQKNVDAIIFEDLKQHMNRDSLEIFSDIAYQCLQKSREGRPKMLHVLEQLETALCSQEKFEEVEQAMDYEEELKMFLSEGISAHGDEMLAARLDFRKMKHGCKHYRRRCKLRAPCCNKVFWCHHCHNNFSSVFNGPKERHNIVRGDVQQVVCIICNTEQPVDQICGNCGVKMGEYFCGICKLFDDNTSKQQFHCNDCGICRLNGRENFYHCDKCGCCYANHKRGSHTCVENATKIECPGCHEYLFESSKNITFMYCGHTIHVDCYSARLRKNKTSCPICKTSSLLDKKVARIKQGD</sequence>
<evidence type="ECO:0000259" key="17">
    <source>
        <dbReference type="PROSITE" id="PS51270"/>
    </source>
</evidence>
<dbReference type="PROSITE" id="PS51266">
    <property type="entry name" value="ZF_CHY"/>
    <property type="match status" value="1"/>
</dbReference>
<dbReference type="Pfam" id="PF13639">
    <property type="entry name" value="zf-RING_2"/>
    <property type="match status" value="1"/>
</dbReference>
<evidence type="ECO:0000313" key="19">
    <source>
        <dbReference type="Proteomes" id="UP000235145"/>
    </source>
</evidence>
<dbReference type="InterPro" id="IPR045272">
    <property type="entry name" value="ANXUR1/2-like"/>
</dbReference>
<dbReference type="AlphaFoldDB" id="A0A9R1X959"/>
<evidence type="ECO:0000313" key="18">
    <source>
        <dbReference type="EMBL" id="KAJ0204036.1"/>
    </source>
</evidence>
<dbReference type="SUPFAM" id="SSF161245">
    <property type="entry name" value="Zinc hairpin stack"/>
    <property type="match status" value="1"/>
</dbReference>
<evidence type="ECO:0000256" key="7">
    <source>
        <dbReference type="ARBA" id="ARBA00022777"/>
    </source>
</evidence>
<dbReference type="FunFam" id="3.30.200.20:FF:000039">
    <property type="entry name" value="receptor-like protein kinase FERONIA"/>
    <property type="match status" value="1"/>
</dbReference>
<feature type="domain" description="CTCHY-type" evidence="17">
    <location>
        <begin position="419"/>
        <end position="483"/>
    </location>
</feature>
<feature type="binding site" evidence="13">
    <location>
        <position position="56"/>
    </location>
    <ligand>
        <name>ATP</name>
        <dbReference type="ChEBI" id="CHEBI:30616"/>
    </ligand>
</feature>
<organism evidence="18 19">
    <name type="scientific">Lactuca sativa</name>
    <name type="common">Garden lettuce</name>
    <dbReference type="NCBI Taxonomy" id="4236"/>
    <lineage>
        <taxon>Eukaryota</taxon>
        <taxon>Viridiplantae</taxon>
        <taxon>Streptophyta</taxon>
        <taxon>Embryophyta</taxon>
        <taxon>Tracheophyta</taxon>
        <taxon>Spermatophyta</taxon>
        <taxon>Magnoliopsida</taxon>
        <taxon>eudicotyledons</taxon>
        <taxon>Gunneridae</taxon>
        <taxon>Pentapetalae</taxon>
        <taxon>asterids</taxon>
        <taxon>campanulids</taxon>
        <taxon>Asterales</taxon>
        <taxon>Asteraceae</taxon>
        <taxon>Cichorioideae</taxon>
        <taxon>Cichorieae</taxon>
        <taxon>Lactucinae</taxon>
        <taxon>Lactuca</taxon>
    </lineage>
</organism>
<dbReference type="PROSITE" id="PS00108">
    <property type="entry name" value="PROTEIN_KINASE_ST"/>
    <property type="match status" value="1"/>
</dbReference>
<dbReference type="InterPro" id="IPR001841">
    <property type="entry name" value="Znf_RING"/>
</dbReference>
<evidence type="ECO:0000256" key="6">
    <source>
        <dbReference type="ARBA" id="ARBA00022771"/>
    </source>
</evidence>
<dbReference type="PROSITE" id="PS51270">
    <property type="entry name" value="ZF_CTCHY"/>
    <property type="match status" value="1"/>
</dbReference>
<evidence type="ECO:0000256" key="9">
    <source>
        <dbReference type="ARBA" id="ARBA00022840"/>
    </source>
</evidence>
<dbReference type="SUPFAM" id="SSF56112">
    <property type="entry name" value="Protein kinase-like (PK-like)"/>
    <property type="match status" value="1"/>
</dbReference>
<dbReference type="SUPFAM" id="SSF161219">
    <property type="entry name" value="CHY zinc finger-like"/>
    <property type="match status" value="1"/>
</dbReference>
<dbReference type="EC" id="2.7.11.1" evidence="1"/>
<dbReference type="InterPro" id="IPR037275">
    <property type="entry name" value="Znf_CTCHY_sf"/>
</dbReference>
<dbReference type="OrthoDB" id="411372at2759"/>
<evidence type="ECO:0000256" key="8">
    <source>
        <dbReference type="ARBA" id="ARBA00022833"/>
    </source>
</evidence>
<protein>
    <recommendedName>
        <fullName evidence="1">non-specific serine/threonine protein kinase</fullName>
        <ecNumber evidence="1">2.7.11.1</ecNumber>
    </recommendedName>
</protein>
<evidence type="ECO:0000256" key="1">
    <source>
        <dbReference type="ARBA" id="ARBA00012513"/>
    </source>
</evidence>
<dbReference type="InterPro" id="IPR011009">
    <property type="entry name" value="Kinase-like_dom_sf"/>
</dbReference>
<dbReference type="Gene3D" id="3.30.200.20">
    <property type="entry name" value="Phosphorylase Kinase, domain 1"/>
    <property type="match status" value="1"/>
</dbReference>
<dbReference type="GO" id="GO:0004674">
    <property type="term" value="F:protein serine/threonine kinase activity"/>
    <property type="evidence" value="ECO:0007669"/>
    <property type="project" value="UniProtKB-KW"/>
</dbReference>
<dbReference type="PROSITE" id="PS00107">
    <property type="entry name" value="PROTEIN_KINASE_ATP"/>
    <property type="match status" value="1"/>
</dbReference>
<dbReference type="Gene3D" id="1.10.510.10">
    <property type="entry name" value="Transferase(Phosphotransferase) domain 1"/>
    <property type="match status" value="1"/>
</dbReference>
<name>A0A9R1X959_LACSA</name>
<dbReference type="GO" id="GO:0004714">
    <property type="term" value="F:transmembrane receptor protein tyrosine kinase activity"/>
    <property type="evidence" value="ECO:0007669"/>
    <property type="project" value="InterPro"/>
</dbReference>
<evidence type="ECO:0000256" key="12">
    <source>
        <dbReference type="PROSITE-ProRule" id="PRU00601"/>
    </source>
</evidence>
<evidence type="ECO:0000256" key="2">
    <source>
        <dbReference type="ARBA" id="ARBA00022527"/>
    </source>
</evidence>
<proteinExistence type="predicted"/>
<keyword evidence="6 12" id="KW-0863">Zinc-finger</keyword>
<dbReference type="SMART" id="SM00184">
    <property type="entry name" value="RING"/>
    <property type="match status" value="1"/>
</dbReference>
<reference evidence="18 19" key="1">
    <citation type="journal article" date="2017" name="Nat. Commun.">
        <title>Genome assembly with in vitro proximity ligation data and whole-genome triplication in lettuce.</title>
        <authorList>
            <person name="Reyes-Chin-Wo S."/>
            <person name="Wang Z."/>
            <person name="Yang X."/>
            <person name="Kozik A."/>
            <person name="Arikit S."/>
            <person name="Song C."/>
            <person name="Xia L."/>
            <person name="Froenicke L."/>
            <person name="Lavelle D.O."/>
            <person name="Truco M.J."/>
            <person name="Xia R."/>
            <person name="Zhu S."/>
            <person name="Xu C."/>
            <person name="Xu H."/>
            <person name="Xu X."/>
            <person name="Cox K."/>
            <person name="Korf I."/>
            <person name="Meyers B.C."/>
            <person name="Michelmore R.W."/>
        </authorList>
    </citation>
    <scope>NUCLEOTIDE SEQUENCE [LARGE SCALE GENOMIC DNA]</scope>
    <source>
        <strain evidence="19">cv. Salinas</strain>
        <tissue evidence="18">Seedlings</tissue>
    </source>
</reference>
<dbReference type="SMART" id="SM00220">
    <property type="entry name" value="S_TKc"/>
    <property type="match status" value="1"/>
</dbReference>
<dbReference type="InterPro" id="IPR037274">
    <property type="entry name" value="Znf_CHY_sf"/>
</dbReference>
<evidence type="ECO:0000259" key="16">
    <source>
        <dbReference type="PROSITE" id="PS51266"/>
    </source>
</evidence>
<dbReference type="PANTHER" id="PTHR27003">
    <property type="entry name" value="OS07G0166700 PROTEIN"/>
    <property type="match status" value="1"/>
</dbReference>
<dbReference type="Proteomes" id="UP000235145">
    <property type="component" value="Unassembled WGS sequence"/>
</dbReference>
<dbReference type="PANTHER" id="PTHR27003:SF338">
    <property type="entry name" value="TYROSINE-PROTEIN KINASE, NON-RECEPTOR JAK_TYK2-RELATED"/>
    <property type="match status" value="1"/>
</dbReference>
<dbReference type="Gramene" id="rna-gnl|WGS:NBSK|LSAT_5X61420_mrna">
    <property type="protein sequence ID" value="cds-PLY88616.1"/>
    <property type="gene ID" value="gene-LSAT_5X61420"/>
</dbReference>
<accession>A0A9R1X959</accession>
<dbReference type="InterPro" id="IPR008913">
    <property type="entry name" value="Znf_CHY"/>
</dbReference>
<dbReference type="InterPro" id="IPR008271">
    <property type="entry name" value="Ser/Thr_kinase_AS"/>
</dbReference>
<evidence type="ECO:0000256" key="5">
    <source>
        <dbReference type="ARBA" id="ARBA00022741"/>
    </source>
</evidence>
<gene>
    <name evidence="18" type="ORF">LSAT_V11C500251380</name>
</gene>
<evidence type="ECO:0000256" key="3">
    <source>
        <dbReference type="ARBA" id="ARBA00022679"/>
    </source>
</evidence>
<keyword evidence="2" id="KW-0723">Serine/threonine-protein kinase</keyword>
<feature type="domain" description="CHY-type" evidence="16">
    <location>
        <begin position="342"/>
        <end position="417"/>
    </location>
</feature>
<feature type="domain" description="Protein kinase" evidence="14">
    <location>
        <begin position="25"/>
        <end position="301"/>
    </location>
</feature>
<dbReference type="SUPFAM" id="SSF57850">
    <property type="entry name" value="RING/U-box"/>
    <property type="match status" value="1"/>
</dbReference>